<reference evidence="2 3" key="1">
    <citation type="submission" date="2021-03" db="EMBL/GenBank/DDBJ databases">
        <title>Sneathiella sp. CAU 1612 isolated from Kang Won-do.</title>
        <authorList>
            <person name="Kim W."/>
        </authorList>
    </citation>
    <scope>NUCLEOTIDE SEQUENCE [LARGE SCALE GENOMIC DNA]</scope>
    <source>
        <strain evidence="2 3">CAU 1612</strain>
    </source>
</reference>
<keyword evidence="1" id="KW-0175">Coiled coil</keyword>
<evidence type="ECO:0000313" key="3">
    <source>
        <dbReference type="Proteomes" id="UP000664761"/>
    </source>
</evidence>
<sequence>MILHVGFVKTGSSALQSWLANNAAGLARQGIFYEKGNPESIKYNIGSGNGERLRLYLNHFLRPPKTGRRLHRLIHQYAREKRLYHRYFKNRYKTVIISSEAIVLNDVTVAALKAFVEKYHIELKIIAYVRDPIDFLFSLYAHEMRLEGNLKAQSIETYIRDRGEHPHIALSYLLVNNFADVELISYNKHKRDIARAFCNATRIDYEKLDKMLPIRVNRSLDIDEMAVIRVIGQWWDQHLDQMAETGNPYTGPESAPGLASRYLVNTYKHKRTEIAATEATLQTLEEKYRKSVEAFNEDIGQKFSCALSYRYDGKHKPVVTKDIDHVDISILRDIARYLITQKRSLGEDWLACFAACASQLDSTASEIFRRGINM</sequence>
<evidence type="ECO:0000256" key="1">
    <source>
        <dbReference type="SAM" id="Coils"/>
    </source>
</evidence>
<comment type="caution">
    <text evidence="2">The sequence shown here is derived from an EMBL/GenBank/DDBJ whole genome shotgun (WGS) entry which is preliminary data.</text>
</comment>
<gene>
    <name evidence="2" type="ORF">J0X12_12710</name>
</gene>
<evidence type="ECO:0008006" key="4">
    <source>
        <dbReference type="Google" id="ProtNLM"/>
    </source>
</evidence>
<accession>A0ABS3F8P6</accession>
<dbReference type="InterPro" id="IPR027417">
    <property type="entry name" value="P-loop_NTPase"/>
</dbReference>
<organism evidence="2 3">
    <name type="scientific">Sneathiella sedimenti</name>
    <dbReference type="NCBI Taxonomy" id="2816034"/>
    <lineage>
        <taxon>Bacteria</taxon>
        <taxon>Pseudomonadati</taxon>
        <taxon>Pseudomonadota</taxon>
        <taxon>Alphaproteobacteria</taxon>
        <taxon>Sneathiellales</taxon>
        <taxon>Sneathiellaceae</taxon>
        <taxon>Sneathiella</taxon>
    </lineage>
</organism>
<protein>
    <recommendedName>
        <fullName evidence="4">Sulfotransferase domain-containing protein</fullName>
    </recommendedName>
</protein>
<dbReference type="EMBL" id="JAFLNC010000004">
    <property type="protein sequence ID" value="MBO0334481.1"/>
    <property type="molecule type" value="Genomic_DNA"/>
</dbReference>
<dbReference type="Proteomes" id="UP000664761">
    <property type="component" value="Unassembled WGS sequence"/>
</dbReference>
<dbReference type="Gene3D" id="3.40.50.300">
    <property type="entry name" value="P-loop containing nucleotide triphosphate hydrolases"/>
    <property type="match status" value="1"/>
</dbReference>
<dbReference type="SUPFAM" id="SSF52540">
    <property type="entry name" value="P-loop containing nucleoside triphosphate hydrolases"/>
    <property type="match status" value="1"/>
</dbReference>
<feature type="coiled-coil region" evidence="1">
    <location>
        <begin position="267"/>
        <end position="294"/>
    </location>
</feature>
<name>A0ABS3F8P6_9PROT</name>
<dbReference type="RefSeq" id="WP_207046316.1">
    <property type="nucleotide sequence ID" value="NZ_JAFLNC010000004.1"/>
</dbReference>
<evidence type="ECO:0000313" key="2">
    <source>
        <dbReference type="EMBL" id="MBO0334481.1"/>
    </source>
</evidence>
<proteinExistence type="predicted"/>
<keyword evidence="3" id="KW-1185">Reference proteome</keyword>